<evidence type="ECO:0008006" key="6">
    <source>
        <dbReference type="Google" id="ProtNLM"/>
    </source>
</evidence>
<dbReference type="InterPro" id="IPR002401">
    <property type="entry name" value="Cyt_P450_E_grp-I"/>
</dbReference>
<dbReference type="EMBL" id="CAJOBP010078515">
    <property type="protein sequence ID" value="CAF4906724.1"/>
    <property type="molecule type" value="Genomic_DNA"/>
</dbReference>
<comment type="similarity">
    <text evidence="1">Belongs to the cytochrome P450 family.</text>
</comment>
<dbReference type="GO" id="GO:0016712">
    <property type="term" value="F:oxidoreductase activity, acting on paired donors, with incorporation or reduction of molecular oxygen, reduced flavin or flavoprotein as one donor, and incorporation of one atom of oxygen"/>
    <property type="evidence" value="ECO:0007669"/>
    <property type="project" value="TreeGrafter"/>
</dbReference>
<keyword evidence="2" id="KW-0479">Metal-binding</keyword>
<dbReference type="Proteomes" id="UP000663873">
    <property type="component" value="Unassembled WGS sequence"/>
</dbReference>
<dbReference type="InterPro" id="IPR036396">
    <property type="entry name" value="Cyt_P450_sf"/>
</dbReference>
<feature type="non-terminal residue" evidence="4">
    <location>
        <position position="81"/>
    </location>
</feature>
<dbReference type="PANTHER" id="PTHR24300:SF375">
    <property type="entry name" value="CYTOCHROME P450 FAMILY"/>
    <property type="match status" value="1"/>
</dbReference>
<organism evidence="4 5">
    <name type="scientific">Rotaria socialis</name>
    <dbReference type="NCBI Taxonomy" id="392032"/>
    <lineage>
        <taxon>Eukaryota</taxon>
        <taxon>Metazoa</taxon>
        <taxon>Spiralia</taxon>
        <taxon>Gnathifera</taxon>
        <taxon>Rotifera</taxon>
        <taxon>Eurotatoria</taxon>
        <taxon>Bdelloidea</taxon>
        <taxon>Philodinida</taxon>
        <taxon>Philodinidae</taxon>
        <taxon>Rotaria</taxon>
    </lineage>
</organism>
<dbReference type="GO" id="GO:0005737">
    <property type="term" value="C:cytoplasm"/>
    <property type="evidence" value="ECO:0007669"/>
    <property type="project" value="TreeGrafter"/>
</dbReference>
<dbReference type="Pfam" id="PF00067">
    <property type="entry name" value="p450"/>
    <property type="match status" value="1"/>
</dbReference>
<evidence type="ECO:0000256" key="2">
    <source>
        <dbReference type="ARBA" id="ARBA00022723"/>
    </source>
</evidence>
<dbReference type="GO" id="GO:0006805">
    <property type="term" value="P:xenobiotic metabolic process"/>
    <property type="evidence" value="ECO:0007669"/>
    <property type="project" value="TreeGrafter"/>
</dbReference>
<dbReference type="InterPro" id="IPR050182">
    <property type="entry name" value="Cytochrome_P450_fam2"/>
</dbReference>
<comment type="caution">
    <text evidence="4">The sequence shown here is derived from an EMBL/GenBank/DDBJ whole genome shotgun (WGS) entry which is preliminary data.</text>
</comment>
<dbReference type="InterPro" id="IPR001128">
    <property type="entry name" value="Cyt_P450"/>
</dbReference>
<dbReference type="PANTHER" id="PTHR24300">
    <property type="entry name" value="CYTOCHROME P450 508A4-RELATED"/>
    <property type="match status" value="1"/>
</dbReference>
<reference evidence="4" key="1">
    <citation type="submission" date="2021-02" db="EMBL/GenBank/DDBJ databases">
        <authorList>
            <person name="Nowell W R."/>
        </authorList>
    </citation>
    <scope>NUCLEOTIDE SEQUENCE</scope>
</reference>
<dbReference type="GO" id="GO:0005506">
    <property type="term" value="F:iron ion binding"/>
    <property type="evidence" value="ECO:0007669"/>
    <property type="project" value="InterPro"/>
</dbReference>
<dbReference type="AlphaFoldDB" id="A0A821VGK2"/>
<sequence>FKQIFSFAKQLVEQHNDDNDGEDKDYIDAFLKQAKNDQLSRKENSTFDMDQLISSITNLFIGGTETTSTTLRWALVYMIEN</sequence>
<dbReference type="SUPFAM" id="SSF48264">
    <property type="entry name" value="Cytochrome P450"/>
    <property type="match status" value="1"/>
</dbReference>
<dbReference type="GO" id="GO:0020037">
    <property type="term" value="F:heme binding"/>
    <property type="evidence" value="ECO:0007669"/>
    <property type="project" value="InterPro"/>
</dbReference>
<evidence type="ECO:0000313" key="5">
    <source>
        <dbReference type="Proteomes" id="UP000663873"/>
    </source>
</evidence>
<accession>A0A821VGK2</accession>
<gene>
    <name evidence="4" type="ORF">UJA718_LOCUS45781</name>
</gene>
<evidence type="ECO:0000256" key="3">
    <source>
        <dbReference type="ARBA" id="ARBA00023004"/>
    </source>
</evidence>
<keyword evidence="3" id="KW-0408">Iron</keyword>
<keyword evidence="5" id="KW-1185">Reference proteome</keyword>
<evidence type="ECO:0000313" key="4">
    <source>
        <dbReference type="EMBL" id="CAF4906724.1"/>
    </source>
</evidence>
<feature type="non-terminal residue" evidence="4">
    <location>
        <position position="1"/>
    </location>
</feature>
<dbReference type="PRINTS" id="PR00463">
    <property type="entry name" value="EP450I"/>
</dbReference>
<evidence type="ECO:0000256" key="1">
    <source>
        <dbReference type="ARBA" id="ARBA00010617"/>
    </source>
</evidence>
<dbReference type="Gene3D" id="1.10.630.10">
    <property type="entry name" value="Cytochrome P450"/>
    <property type="match status" value="1"/>
</dbReference>
<protein>
    <recommendedName>
        <fullName evidence="6">Cytochrome P450</fullName>
    </recommendedName>
</protein>
<proteinExistence type="inferred from homology"/>
<name>A0A821VGK2_9BILA</name>
<dbReference type="GO" id="GO:0006082">
    <property type="term" value="P:organic acid metabolic process"/>
    <property type="evidence" value="ECO:0007669"/>
    <property type="project" value="TreeGrafter"/>
</dbReference>